<dbReference type="InterPro" id="IPR052548">
    <property type="entry name" value="Type_VII_TA_antitoxin"/>
</dbReference>
<dbReference type="PANTHER" id="PTHR33933">
    <property type="entry name" value="NUCLEOTIDYLTRANSFERASE"/>
    <property type="match status" value="1"/>
</dbReference>
<evidence type="ECO:0000313" key="3">
    <source>
        <dbReference type="Proteomes" id="UP000247755"/>
    </source>
</evidence>
<accession>A0A318I7C7</accession>
<dbReference type="Gene3D" id="3.30.460.10">
    <property type="entry name" value="Beta Polymerase, domain 2"/>
    <property type="match status" value="1"/>
</dbReference>
<dbReference type="RefSeq" id="WP_072445461.1">
    <property type="nucleotide sequence ID" value="NZ_CADFDT010000069.1"/>
</dbReference>
<organism evidence="2 3">
    <name type="scientific">Burkholderia pyrrocinia</name>
    <name type="common">Pseudomonas pyrrocinia</name>
    <dbReference type="NCBI Taxonomy" id="60550"/>
    <lineage>
        <taxon>Bacteria</taxon>
        <taxon>Pseudomonadati</taxon>
        <taxon>Pseudomonadota</taxon>
        <taxon>Betaproteobacteria</taxon>
        <taxon>Burkholderiales</taxon>
        <taxon>Burkholderiaceae</taxon>
        <taxon>Burkholderia</taxon>
        <taxon>Burkholderia cepacia complex</taxon>
    </lineage>
</organism>
<dbReference type="SUPFAM" id="SSF81301">
    <property type="entry name" value="Nucleotidyltransferase"/>
    <property type="match status" value="1"/>
</dbReference>
<reference evidence="2 3" key="1">
    <citation type="submission" date="2018-05" db="EMBL/GenBank/DDBJ databases">
        <title>Comparative genomics of bacterial root endophytes of switchgrass collected from native prairies over two seasons.</title>
        <authorList>
            <person name="Tang Y."/>
        </authorList>
    </citation>
    <scope>NUCLEOTIDE SEQUENCE [LARGE SCALE GENOMIC DNA]</scope>
    <source>
        <strain evidence="2 3">NFIX32</strain>
    </source>
</reference>
<evidence type="ECO:0000259" key="1">
    <source>
        <dbReference type="Pfam" id="PF01909"/>
    </source>
</evidence>
<name>A0A318I7C7_BURPY</name>
<gene>
    <name evidence="2" type="ORF">NA66_10666</name>
</gene>
<evidence type="ECO:0000313" key="2">
    <source>
        <dbReference type="EMBL" id="PXX20991.1"/>
    </source>
</evidence>
<dbReference type="Pfam" id="PF01909">
    <property type="entry name" value="NTP_transf_2"/>
    <property type="match status" value="1"/>
</dbReference>
<sequence length="113" mass="12586">MDVAVDPQTAHAAEEFLKRIAQRYPVSRAILFGSRARHEHTDDSDADIAVILSGVHGERTDIVLDMASTSFDVLLETGVLVGALPLWEDELEHPERFSNPVLIENIRREGILL</sequence>
<dbReference type="CDD" id="cd05403">
    <property type="entry name" value="NT_KNTase_like"/>
    <property type="match status" value="1"/>
</dbReference>
<protein>
    <submittedName>
        <fullName evidence="2">Nucleotidyltransferase-like protein</fullName>
    </submittedName>
</protein>
<comment type="caution">
    <text evidence="2">The sequence shown here is derived from an EMBL/GenBank/DDBJ whole genome shotgun (WGS) entry which is preliminary data.</text>
</comment>
<dbReference type="EMBL" id="QJJY01000066">
    <property type="protein sequence ID" value="PXX20991.1"/>
    <property type="molecule type" value="Genomic_DNA"/>
</dbReference>
<proteinExistence type="predicted"/>
<dbReference type="AlphaFoldDB" id="A0A318I7C7"/>
<dbReference type="InterPro" id="IPR002934">
    <property type="entry name" value="Polymerase_NTP_transf_dom"/>
</dbReference>
<keyword evidence="2" id="KW-0808">Transferase</keyword>
<dbReference type="GO" id="GO:0016779">
    <property type="term" value="F:nucleotidyltransferase activity"/>
    <property type="evidence" value="ECO:0007669"/>
    <property type="project" value="InterPro"/>
</dbReference>
<dbReference type="Proteomes" id="UP000247755">
    <property type="component" value="Unassembled WGS sequence"/>
</dbReference>
<feature type="domain" description="Polymerase nucleotidyl transferase" evidence="1">
    <location>
        <begin position="14"/>
        <end position="78"/>
    </location>
</feature>
<dbReference type="InterPro" id="IPR043519">
    <property type="entry name" value="NT_sf"/>
</dbReference>
<dbReference type="PANTHER" id="PTHR33933:SF1">
    <property type="entry name" value="PROTEIN ADENYLYLTRANSFERASE MNTA-RELATED"/>
    <property type="match status" value="1"/>
</dbReference>